<evidence type="ECO:0000256" key="1">
    <source>
        <dbReference type="ARBA" id="ARBA00007806"/>
    </source>
</evidence>
<dbReference type="InterPro" id="IPR017853">
    <property type="entry name" value="GH"/>
</dbReference>
<dbReference type="OrthoDB" id="10070917at2759"/>
<dbReference type="CDD" id="cd14752">
    <property type="entry name" value="GH31_N"/>
    <property type="match status" value="1"/>
</dbReference>
<evidence type="ECO:0000259" key="3">
    <source>
        <dbReference type="Pfam" id="PF01055"/>
    </source>
</evidence>
<comment type="caution">
    <text evidence="4">The sequence shown here is derived from an EMBL/GenBank/DDBJ whole genome shotgun (WGS) entry which is preliminary data.</text>
</comment>
<evidence type="ECO:0000256" key="2">
    <source>
        <dbReference type="RuleBase" id="RU361185"/>
    </source>
</evidence>
<dbReference type="Gene3D" id="2.60.40.1760">
    <property type="entry name" value="glycosyl hydrolase (family 31)"/>
    <property type="match status" value="1"/>
</dbReference>
<proteinExistence type="inferred from homology"/>
<organism evidence="4 5">
    <name type="scientific">Jimgerdemannia flammicorona</name>
    <dbReference type="NCBI Taxonomy" id="994334"/>
    <lineage>
        <taxon>Eukaryota</taxon>
        <taxon>Fungi</taxon>
        <taxon>Fungi incertae sedis</taxon>
        <taxon>Mucoromycota</taxon>
        <taxon>Mucoromycotina</taxon>
        <taxon>Endogonomycetes</taxon>
        <taxon>Endogonales</taxon>
        <taxon>Endogonaceae</taxon>
        <taxon>Jimgerdemannia</taxon>
    </lineage>
</organism>
<keyword evidence="2" id="KW-0378">Hydrolase</keyword>
<dbReference type="GO" id="GO:0004553">
    <property type="term" value="F:hydrolase activity, hydrolyzing O-glycosyl compounds"/>
    <property type="evidence" value="ECO:0007669"/>
    <property type="project" value="InterPro"/>
</dbReference>
<keyword evidence="2" id="KW-0326">Glycosidase</keyword>
<protein>
    <recommendedName>
        <fullName evidence="3">Glycoside hydrolase family 31 TIM barrel domain-containing protein</fullName>
    </recommendedName>
</protein>
<dbReference type="PANTHER" id="PTHR46959:SF2">
    <property type="entry name" value="SULFOQUINOVOSIDASE"/>
    <property type="match status" value="1"/>
</dbReference>
<keyword evidence="5" id="KW-1185">Reference proteome</keyword>
<evidence type="ECO:0000313" key="4">
    <source>
        <dbReference type="EMBL" id="RUP50665.1"/>
    </source>
</evidence>
<dbReference type="Gene3D" id="3.20.20.80">
    <property type="entry name" value="Glycosidases"/>
    <property type="match status" value="1"/>
</dbReference>
<gene>
    <name evidence="4" type="ORF">BC936DRAFT_138186</name>
</gene>
<dbReference type="SUPFAM" id="SSF51445">
    <property type="entry name" value="(Trans)glycosidases"/>
    <property type="match status" value="1"/>
</dbReference>
<evidence type="ECO:0000313" key="5">
    <source>
        <dbReference type="Proteomes" id="UP000268093"/>
    </source>
</evidence>
<dbReference type="AlphaFoldDB" id="A0A433DIP9"/>
<sequence>MSLFNLFGRTKPTISIDAALISSERFTGAFQVAFNVEDAKITLKNKDGRVLWENTFWPCDFRHTLAISDTPFLQSSQGTDDIGPGEGGAFEIHERDVHTTGHQTIVAIKHAGGDTVRVEGTLAERAGTAPSLSYSFEFGEPVIVYASRKEEQFYGFGEQFSFCGAKGEKVPILVRYVGCFSSLLMVVIDMDVEGVVVRIGMIMELVEFIEFIIYPIHLESKGIGRGTQPHLRPFHRCDRYTTYAPIPHYITTDNRSVFLENTEYSSFDLRKDDRVVIRVTAKIVTGRILNAPTVVTFITEYTSHVGRMRPLPPWTGLGAIAGMRGGSRKDWCGERVQKVCGKELKRLWRNWENDEELYPDWDELVRELRAGDVRVLSYVNTVLADVRSKANGLRKKLFVEAAGRGLLVMYPTRDDGRSGMLVISSGLDFEARLLDLTNAETWWWLKDVLKECVFKYNVASKLHGRFWRVHALLLVALALQLGRPYHNAYPHEWARMHDEVVRELGVEREVVLFHRSAFTLSPGRMNLMWTGDQNAAWDEHDGIKSSVGVVDLCMGSHRYALWWLLGPGHHAFGYTTFAANNPGFNMVHSRELLFRWMDHGVL</sequence>
<accession>A0A433DIP9</accession>
<dbReference type="GO" id="GO:0005975">
    <property type="term" value="P:carbohydrate metabolic process"/>
    <property type="evidence" value="ECO:0007669"/>
    <property type="project" value="InterPro"/>
</dbReference>
<reference evidence="4 5" key="1">
    <citation type="journal article" date="2018" name="New Phytol.">
        <title>Phylogenomics of Endogonaceae and evolution of mycorrhizas within Mucoromycota.</title>
        <authorList>
            <person name="Chang Y."/>
            <person name="Desiro A."/>
            <person name="Na H."/>
            <person name="Sandor L."/>
            <person name="Lipzen A."/>
            <person name="Clum A."/>
            <person name="Barry K."/>
            <person name="Grigoriev I.V."/>
            <person name="Martin F.M."/>
            <person name="Stajich J.E."/>
            <person name="Smith M.E."/>
            <person name="Bonito G."/>
            <person name="Spatafora J.W."/>
        </authorList>
    </citation>
    <scope>NUCLEOTIDE SEQUENCE [LARGE SCALE GENOMIC DNA]</scope>
    <source>
        <strain evidence="4 5">GMNB39</strain>
    </source>
</reference>
<feature type="domain" description="Glycoside hydrolase family 31 TIM barrel" evidence="3">
    <location>
        <begin position="348"/>
        <end position="601"/>
    </location>
</feature>
<dbReference type="EMBL" id="RBNI01001266">
    <property type="protein sequence ID" value="RUP50665.1"/>
    <property type="molecule type" value="Genomic_DNA"/>
</dbReference>
<dbReference type="PANTHER" id="PTHR46959">
    <property type="entry name" value="SULFOQUINOVOSIDASE"/>
    <property type="match status" value="1"/>
</dbReference>
<dbReference type="Proteomes" id="UP000268093">
    <property type="component" value="Unassembled WGS sequence"/>
</dbReference>
<dbReference type="InterPro" id="IPR000322">
    <property type="entry name" value="Glyco_hydro_31_TIM"/>
</dbReference>
<name>A0A433DIP9_9FUNG</name>
<dbReference type="InterPro" id="IPR052990">
    <property type="entry name" value="Sulfoquinovosidase_GH31"/>
</dbReference>
<comment type="similarity">
    <text evidence="1 2">Belongs to the glycosyl hydrolase 31 family.</text>
</comment>
<dbReference type="Pfam" id="PF01055">
    <property type="entry name" value="Glyco_hydro_31_2nd"/>
    <property type="match status" value="1"/>
</dbReference>